<accession>A0A6L4X4Y9</accession>
<comment type="caution">
    <text evidence="1">The sequence shown here is derived from an EMBL/GenBank/DDBJ whole genome shotgun (WGS) entry which is preliminary data.</text>
</comment>
<keyword evidence="4" id="KW-1185">Reference proteome</keyword>
<evidence type="ECO:0000313" key="2">
    <source>
        <dbReference type="EMBL" id="NEG70943.1"/>
    </source>
</evidence>
<dbReference type="EMBL" id="WBSM01000001">
    <property type="protein sequence ID" value="KAB8289237.1"/>
    <property type="molecule type" value="Genomic_DNA"/>
</dbReference>
<dbReference type="EMBL" id="WHZX01000001">
    <property type="protein sequence ID" value="NEG70943.1"/>
    <property type="molecule type" value="Genomic_DNA"/>
</dbReference>
<organism evidence="1 4">
    <name type="scientific">Bifidobacterium ramosum</name>
    <dbReference type="NCBI Taxonomy" id="1798158"/>
    <lineage>
        <taxon>Bacteria</taxon>
        <taxon>Bacillati</taxon>
        <taxon>Actinomycetota</taxon>
        <taxon>Actinomycetes</taxon>
        <taxon>Bifidobacteriales</taxon>
        <taxon>Bifidobacteriaceae</taxon>
        <taxon>Bifidobacterium</taxon>
    </lineage>
</organism>
<dbReference type="RefSeq" id="WP_152357414.1">
    <property type="nucleotide sequence ID" value="NZ_WBSM01000001.1"/>
</dbReference>
<evidence type="ECO:0000313" key="4">
    <source>
        <dbReference type="Proteomes" id="UP000482084"/>
    </source>
</evidence>
<evidence type="ECO:0000313" key="1">
    <source>
        <dbReference type="EMBL" id="KAB8289237.1"/>
    </source>
</evidence>
<dbReference type="AlphaFoldDB" id="A0A6L4X4Y9"/>
<dbReference type="Proteomes" id="UP000469943">
    <property type="component" value="Unassembled WGS sequence"/>
</dbReference>
<dbReference type="Proteomes" id="UP000482084">
    <property type="component" value="Unassembled WGS sequence"/>
</dbReference>
<sequence length="107" mass="11989">MNALGSLPPPALQWNRVKEVIMHVYDYYETGDGTKVTHSDIQPDGSVRVFFDNGRKHAEVKLPDGILTENDGFTKEESSSFLITTTRGMTSIMRYAREGGLDHAWSV</sequence>
<reference evidence="2 3" key="1">
    <citation type="submission" date="2019-10" db="EMBL/GenBank/DDBJ databases">
        <title>Bifidobacterium from non-human primates.</title>
        <authorList>
            <person name="Modesto M."/>
        </authorList>
    </citation>
    <scope>NUCLEOTIDE SEQUENCE [LARGE SCALE GENOMIC DNA]</scope>
    <source>
        <strain evidence="2 3">TREM</strain>
    </source>
</reference>
<dbReference type="OrthoDB" id="3233895at2"/>
<protein>
    <submittedName>
        <fullName evidence="1">Uncharacterized protein</fullName>
    </submittedName>
</protein>
<gene>
    <name evidence="1" type="ORF">DSM100688_0317</name>
    <name evidence="2" type="ORF">GFD24_01605</name>
</gene>
<name>A0A6L4X4Y9_9BIFI</name>
<proteinExistence type="predicted"/>
<evidence type="ECO:0000313" key="3">
    <source>
        <dbReference type="Proteomes" id="UP000469943"/>
    </source>
</evidence>
<reference evidence="1 4" key="2">
    <citation type="submission" date="2019-10" db="EMBL/GenBank/DDBJ databases">
        <title>Characterization of the phylogenetic diversity of two novel species belonging to the genus Bifidobacterium: Bifidobacterium cebidarum sp. nov. and Bifidobacterium leontopitheci sp. nov.</title>
        <authorList>
            <person name="Lugli G.A."/>
            <person name="Duranti S."/>
            <person name="Milani C."/>
            <person name="Turroni F."/>
            <person name="Ventura M."/>
        </authorList>
    </citation>
    <scope>NUCLEOTIDE SEQUENCE [LARGE SCALE GENOMIC DNA]</scope>
    <source>
        <strain evidence="1 4">DSM 100688</strain>
    </source>
</reference>